<dbReference type="AlphaFoldDB" id="A0A061B1C7"/>
<dbReference type="OMA" id="TMFIFAG"/>
<name>A0A061B1C7_CYBFA</name>
<keyword evidence="5 8" id="KW-1133">Transmembrane helix</keyword>
<evidence type="ECO:0000259" key="9">
    <source>
        <dbReference type="PROSITE" id="PS50850"/>
    </source>
</evidence>
<evidence type="ECO:0000256" key="4">
    <source>
        <dbReference type="ARBA" id="ARBA00022692"/>
    </source>
</evidence>
<evidence type="ECO:0000256" key="5">
    <source>
        <dbReference type="ARBA" id="ARBA00022989"/>
    </source>
</evidence>
<keyword evidence="3" id="KW-0813">Transport</keyword>
<dbReference type="Gene3D" id="1.20.1250.20">
    <property type="entry name" value="MFS general substrate transporter like domains"/>
    <property type="match status" value="1"/>
</dbReference>
<dbReference type="OrthoDB" id="6612291at2759"/>
<reference evidence="12" key="2">
    <citation type="journal article" date="2017" name="Genome Announc.">
        <title>Genome sequences of Cyberlindnera fabianii 65, Pichia kudriavzevii 129, and Saccharomyces cerevisiae 131 isolated from fermented masau fruits in Zimbabwe.</title>
        <authorList>
            <person name="van Rijswijck I.M.H."/>
            <person name="Derks M.F.L."/>
            <person name="Abee T."/>
            <person name="de Ridder D."/>
            <person name="Smid E.J."/>
        </authorList>
    </citation>
    <scope>NUCLEOTIDE SEQUENCE [LARGE SCALE GENOMIC DNA]</scope>
    <source>
        <strain evidence="12">65</strain>
    </source>
</reference>
<evidence type="ECO:0000256" key="7">
    <source>
        <dbReference type="SAM" id="MobiDB-lite"/>
    </source>
</evidence>
<feature type="transmembrane region" description="Helical" evidence="8">
    <location>
        <begin position="393"/>
        <end position="415"/>
    </location>
</feature>
<dbReference type="Pfam" id="PF00083">
    <property type="entry name" value="Sugar_tr"/>
    <property type="match status" value="1"/>
</dbReference>
<evidence type="ECO:0000313" key="12">
    <source>
        <dbReference type="Proteomes" id="UP000189513"/>
    </source>
</evidence>
<feature type="region of interest" description="Disordered" evidence="7">
    <location>
        <begin position="1"/>
        <end position="21"/>
    </location>
</feature>
<feature type="transmembrane region" description="Helical" evidence="8">
    <location>
        <begin position="421"/>
        <end position="444"/>
    </location>
</feature>
<feature type="transmembrane region" description="Helical" evidence="8">
    <location>
        <begin position="117"/>
        <end position="136"/>
    </location>
</feature>
<feature type="transmembrane region" description="Helical" evidence="8">
    <location>
        <begin position="206"/>
        <end position="227"/>
    </location>
</feature>
<evidence type="ECO:0000256" key="3">
    <source>
        <dbReference type="ARBA" id="ARBA00022448"/>
    </source>
</evidence>
<feature type="transmembrane region" description="Helical" evidence="8">
    <location>
        <begin position="67"/>
        <end position="84"/>
    </location>
</feature>
<dbReference type="FunFam" id="1.20.1250.20:FF:000078">
    <property type="entry name" value="MFS maltose transporter, putative"/>
    <property type="match status" value="1"/>
</dbReference>
<proteinExistence type="inferred from homology"/>
<evidence type="ECO:0000313" key="11">
    <source>
        <dbReference type="EMBL" id="ONH65394.1"/>
    </source>
</evidence>
<dbReference type="STRING" id="36022.A0A061B1C7"/>
<feature type="domain" description="Major facilitator superfamily (MFS) profile" evidence="9">
    <location>
        <begin position="71"/>
        <end position="513"/>
    </location>
</feature>
<sequence length="568" mass="63146">MTLDSTDPLYQTMSSSTASVTDKQGTHGLFVSMPTIDMDQDQTTAARLAEISEANLSRWQALKKYPYAWFCVSAMIWTLILTSFESQAGGVVFSIPQFRKHFGHQIADGSYVIEAKWQSMFSGIPLAAQIIGLWIGSFLSDRFGRRRVAWCAVLCTFAFVAVEFDAKNVQMFLAGKTCNALMLGIMQPGCVSYIADVAPQALKSSATILTNFTFVIAPMMCFFINYFLTDRGEDDAWAYKALFASQWGFAAISIVWLFLIPEAPTYYVVKGEHEKAKAAMLKILKDEKAAGEQLHIIEMTVAEAKVFAETTSYKDLVSKGNYRRTLISILGFVSHPFCGVYFTGNYTTYYFQLLGYDDKKSFRFTLGSQTISITGCIIAMFICKIVGRRPAMIWGMIALMINDLIVGVCTVVKGVSAQKAAVAFMMLYGGVYNAGAGSLAFAIASENATSALRTKTIAMGWTWENLFGMMWSFLLPYIFNPDKANLGGKTMFIFFAFSFVLVILLVLFQTETMGRSFDEIDELYASGIPMRRFASYKTKVDKTKTGELFETGSVKDVGMVEHLEKTDV</sequence>
<dbReference type="Proteomes" id="UP000189513">
    <property type="component" value="Unassembled WGS sequence"/>
</dbReference>
<keyword evidence="6 8" id="KW-0472">Membrane</keyword>
<dbReference type="InterPro" id="IPR050360">
    <property type="entry name" value="MFS_Sugar_Transporters"/>
</dbReference>
<evidence type="ECO:0000313" key="10">
    <source>
        <dbReference type="EMBL" id="CDR43722.1"/>
    </source>
</evidence>
<feature type="transmembrane region" description="Helical" evidence="8">
    <location>
        <begin position="456"/>
        <end position="479"/>
    </location>
</feature>
<comment type="similarity">
    <text evidence="2">Belongs to the major facilitator superfamily. Sugar transporter (TC 2.A.1.1) family.</text>
</comment>
<evidence type="ECO:0000256" key="8">
    <source>
        <dbReference type="SAM" id="Phobius"/>
    </source>
</evidence>
<dbReference type="PANTHER" id="PTHR48022:SF22">
    <property type="entry name" value="MAJOR FACILITATOR SUPERFAMILY (MFS) PROFILE DOMAIN-CONTAINING PROTEIN"/>
    <property type="match status" value="1"/>
</dbReference>
<dbReference type="VEuPathDB" id="FungiDB:BON22_4742"/>
<accession>A0A061B1C7</accession>
<dbReference type="InterPro" id="IPR005828">
    <property type="entry name" value="MFS_sugar_transport-like"/>
</dbReference>
<dbReference type="InterPro" id="IPR036259">
    <property type="entry name" value="MFS_trans_sf"/>
</dbReference>
<gene>
    <name evidence="11" type="ORF">BON22_4742</name>
    <name evidence="10" type="ORF">CYFA0S_12e03620g</name>
</gene>
<dbReference type="EMBL" id="LK052897">
    <property type="protein sequence ID" value="CDR43722.1"/>
    <property type="molecule type" value="Genomic_DNA"/>
</dbReference>
<protein>
    <submittedName>
        <fullName evidence="10">CYFA0S12e03620g1_1</fullName>
    </submittedName>
    <submittedName>
        <fullName evidence="11">General alpha-glucoside permease</fullName>
    </submittedName>
</protein>
<evidence type="ECO:0000256" key="6">
    <source>
        <dbReference type="ARBA" id="ARBA00023136"/>
    </source>
</evidence>
<keyword evidence="12" id="KW-1185">Reference proteome</keyword>
<comment type="subcellular location">
    <subcellularLocation>
        <location evidence="1">Membrane</location>
        <topology evidence="1">Multi-pass membrane protein</topology>
    </subcellularLocation>
</comment>
<feature type="transmembrane region" description="Helical" evidence="8">
    <location>
        <begin position="491"/>
        <end position="508"/>
    </location>
</feature>
<dbReference type="GO" id="GO:0005351">
    <property type="term" value="F:carbohydrate:proton symporter activity"/>
    <property type="evidence" value="ECO:0007669"/>
    <property type="project" value="TreeGrafter"/>
</dbReference>
<feature type="transmembrane region" description="Helical" evidence="8">
    <location>
        <begin position="326"/>
        <end position="344"/>
    </location>
</feature>
<dbReference type="GO" id="GO:0016020">
    <property type="term" value="C:membrane"/>
    <property type="evidence" value="ECO:0007669"/>
    <property type="project" value="UniProtKB-SubCell"/>
</dbReference>
<evidence type="ECO:0000256" key="1">
    <source>
        <dbReference type="ARBA" id="ARBA00004141"/>
    </source>
</evidence>
<reference evidence="11" key="3">
    <citation type="submission" date="2017-01" db="EMBL/GenBank/DDBJ databases">
        <authorList>
            <person name="Mah S.A."/>
            <person name="Swanson W.J."/>
            <person name="Moy G.W."/>
            <person name="Vacquier V.D."/>
        </authorList>
    </citation>
    <scope>NUCLEOTIDE SEQUENCE [LARGE SCALE GENOMIC DNA]</scope>
    <source>
        <strain evidence="11">65</strain>
    </source>
</reference>
<feature type="transmembrane region" description="Helical" evidence="8">
    <location>
        <begin position="247"/>
        <end position="269"/>
    </location>
</feature>
<dbReference type="PANTHER" id="PTHR48022">
    <property type="entry name" value="PLASTIDIC GLUCOSE TRANSPORTER 4"/>
    <property type="match status" value="1"/>
</dbReference>
<dbReference type="InterPro" id="IPR005829">
    <property type="entry name" value="Sugar_transporter_CS"/>
</dbReference>
<dbReference type="PROSITE" id="PS00216">
    <property type="entry name" value="SUGAR_TRANSPORT_1"/>
    <property type="match status" value="1"/>
</dbReference>
<keyword evidence="4 8" id="KW-0812">Transmembrane</keyword>
<reference evidence="10" key="1">
    <citation type="journal article" date="2014" name="Genome Announc.">
        <title>Genome sequence of the yeast Cyberlindnera fabianii (Hansenula fabianii).</title>
        <authorList>
            <person name="Freel K.C."/>
            <person name="Sarilar V."/>
            <person name="Neuveglise C."/>
            <person name="Devillers H."/>
            <person name="Friedrich A."/>
            <person name="Schacherer J."/>
        </authorList>
    </citation>
    <scope>NUCLEOTIDE SEQUENCE</scope>
    <source>
        <strain evidence="10">YJS4271</strain>
    </source>
</reference>
<dbReference type="SUPFAM" id="SSF103473">
    <property type="entry name" value="MFS general substrate transporter"/>
    <property type="match status" value="1"/>
</dbReference>
<feature type="transmembrane region" description="Helical" evidence="8">
    <location>
        <begin position="364"/>
        <end position="386"/>
    </location>
</feature>
<dbReference type="InterPro" id="IPR020846">
    <property type="entry name" value="MFS_dom"/>
</dbReference>
<organism evidence="10">
    <name type="scientific">Cyberlindnera fabianii</name>
    <name type="common">Yeast</name>
    <name type="synonym">Hansenula fabianii</name>
    <dbReference type="NCBI Taxonomy" id="36022"/>
    <lineage>
        <taxon>Eukaryota</taxon>
        <taxon>Fungi</taxon>
        <taxon>Dikarya</taxon>
        <taxon>Ascomycota</taxon>
        <taxon>Saccharomycotina</taxon>
        <taxon>Saccharomycetes</taxon>
        <taxon>Phaffomycetales</taxon>
        <taxon>Phaffomycetaceae</taxon>
        <taxon>Cyberlindnera</taxon>
    </lineage>
</organism>
<dbReference type="PROSITE" id="PS50850">
    <property type="entry name" value="MFS"/>
    <property type="match status" value="1"/>
</dbReference>
<dbReference type="EMBL" id="MPUK01000011">
    <property type="protein sequence ID" value="ONH65394.1"/>
    <property type="molecule type" value="Genomic_DNA"/>
</dbReference>
<evidence type="ECO:0000256" key="2">
    <source>
        <dbReference type="ARBA" id="ARBA00010992"/>
    </source>
</evidence>